<evidence type="ECO:0000313" key="2">
    <source>
        <dbReference type="Proteomes" id="UP001217089"/>
    </source>
</evidence>
<comment type="caution">
    <text evidence="1">The sequence shown here is derived from an EMBL/GenBank/DDBJ whole genome shotgun (WGS) entry which is preliminary data.</text>
</comment>
<keyword evidence="2" id="KW-1185">Reference proteome</keyword>
<dbReference type="Proteomes" id="UP001217089">
    <property type="component" value="Unassembled WGS sequence"/>
</dbReference>
<sequence>MDIPKLKARRLASSKNKIIVASVSDIKILDHDGNLSKSLRSSSGEIFGVCVTKNDNILYTDRKTDELYCIDMNGKVLFTYSDKSLKCPTDVKADDDGNIYVVGRMSHNIHMLSPEGKFMKMFLSEKDGIHRPYFLSFNKDFSQVMICCDMDDKFSSDGGLNINLFNMI</sequence>
<dbReference type="SUPFAM" id="SSF101898">
    <property type="entry name" value="NHL repeat"/>
    <property type="match status" value="1"/>
</dbReference>
<organism evidence="1 2">
    <name type="scientific">Tegillarca granosa</name>
    <name type="common">Malaysian cockle</name>
    <name type="synonym">Anadara granosa</name>
    <dbReference type="NCBI Taxonomy" id="220873"/>
    <lineage>
        <taxon>Eukaryota</taxon>
        <taxon>Metazoa</taxon>
        <taxon>Spiralia</taxon>
        <taxon>Lophotrochozoa</taxon>
        <taxon>Mollusca</taxon>
        <taxon>Bivalvia</taxon>
        <taxon>Autobranchia</taxon>
        <taxon>Pteriomorphia</taxon>
        <taxon>Arcoida</taxon>
        <taxon>Arcoidea</taxon>
        <taxon>Arcidae</taxon>
        <taxon>Tegillarca</taxon>
    </lineage>
</organism>
<dbReference type="InterPro" id="IPR050952">
    <property type="entry name" value="TRIM-NHL_E3_ligases"/>
</dbReference>
<proteinExistence type="predicted"/>
<accession>A0ABQ9F4S0</accession>
<gene>
    <name evidence="1" type="ORF">KUTeg_009739</name>
</gene>
<dbReference type="InterPro" id="IPR011042">
    <property type="entry name" value="6-blade_b-propeller_TolB-like"/>
</dbReference>
<name>A0ABQ9F4S0_TEGGR</name>
<reference evidence="1 2" key="1">
    <citation type="submission" date="2022-12" db="EMBL/GenBank/DDBJ databases">
        <title>Chromosome-level genome of Tegillarca granosa.</title>
        <authorList>
            <person name="Kim J."/>
        </authorList>
    </citation>
    <scope>NUCLEOTIDE SEQUENCE [LARGE SCALE GENOMIC DNA]</scope>
    <source>
        <strain evidence="1">Teg-2019</strain>
        <tissue evidence="1">Adductor muscle</tissue>
    </source>
</reference>
<evidence type="ECO:0000313" key="1">
    <source>
        <dbReference type="EMBL" id="KAJ8312366.1"/>
    </source>
</evidence>
<dbReference type="PANTHER" id="PTHR24104:SF25">
    <property type="entry name" value="PROTEIN LIN-41"/>
    <property type="match status" value="1"/>
</dbReference>
<dbReference type="PANTHER" id="PTHR24104">
    <property type="entry name" value="E3 UBIQUITIN-PROTEIN LIGASE NHLRC1-RELATED"/>
    <property type="match status" value="1"/>
</dbReference>
<protein>
    <submittedName>
        <fullName evidence="1">Uncharacterized protein</fullName>
    </submittedName>
</protein>
<dbReference type="EMBL" id="JARBDR010000440">
    <property type="protein sequence ID" value="KAJ8312366.1"/>
    <property type="molecule type" value="Genomic_DNA"/>
</dbReference>
<dbReference type="Gene3D" id="2.120.10.30">
    <property type="entry name" value="TolB, C-terminal domain"/>
    <property type="match status" value="1"/>
</dbReference>